<organism evidence="1 2">
    <name type="scientific">Anaeramoeba flamelloides</name>
    <dbReference type="NCBI Taxonomy" id="1746091"/>
    <lineage>
        <taxon>Eukaryota</taxon>
        <taxon>Metamonada</taxon>
        <taxon>Anaeramoebidae</taxon>
        <taxon>Anaeramoeba</taxon>
    </lineage>
</organism>
<dbReference type="EMBL" id="JAOAOG010000276">
    <property type="protein sequence ID" value="KAJ6233748.1"/>
    <property type="molecule type" value="Genomic_DNA"/>
</dbReference>
<reference evidence="1" key="1">
    <citation type="submission" date="2022-08" db="EMBL/GenBank/DDBJ databases">
        <title>Novel sulfate-reducing endosymbionts in the free-living metamonad Anaeramoeba.</title>
        <authorList>
            <person name="Jerlstrom-Hultqvist J."/>
            <person name="Cepicka I."/>
            <person name="Gallot-Lavallee L."/>
            <person name="Salas-Leiva D."/>
            <person name="Curtis B.A."/>
            <person name="Zahonova K."/>
            <person name="Pipaliya S."/>
            <person name="Dacks J."/>
            <person name="Roger A.J."/>
        </authorList>
    </citation>
    <scope>NUCLEOTIDE SEQUENCE</scope>
    <source>
        <strain evidence="1">Schooner1</strain>
    </source>
</reference>
<evidence type="ECO:0000313" key="2">
    <source>
        <dbReference type="Proteomes" id="UP001150062"/>
    </source>
</evidence>
<dbReference type="Proteomes" id="UP001150062">
    <property type="component" value="Unassembled WGS sequence"/>
</dbReference>
<accession>A0ABQ8XPS3</accession>
<sequence length="73" mass="8189">MIWKDRSALHGRLCNEVFDGFPDEPYDYTLSQIAGHKPVPCWAITAARGLLREQIQEVITNCLISSAGQTENL</sequence>
<gene>
    <name evidence="1" type="ORF">M0813_30057</name>
</gene>
<name>A0ABQ8XPS3_9EUKA</name>
<proteinExistence type="predicted"/>
<comment type="caution">
    <text evidence="1">The sequence shown here is derived from an EMBL/GenBank/DDBJ whole genome shotgun (WGS) entry which is preliminary data.</text>
</comment>
<protein>
    <submittedName>
        <fullName evidence="1">Uncharacterized protein</fullName>
    </submittedName>
</protein>
<evidence type="ECO:0000313" key="1">
    <source>
        <dbReference type="EMBL" id="KAJ6233748.1"/>
    </source>
</evidence>
<keyword evidence="2" id="KW-1185">Reference proteome</keyword>